<sequence>MHPPRHDVGRRQQAQRNGGQHRKGGAPYGDLQRHQHFFDIRLPLREIGGKELGGVCGHVAGVAQQVQRAHVCAFP</sequence>
<feature type="compositionally biased region" description="Basic and acidic residues" evidence="1">
    <location>
        <begin position="1"/>
        <end position="10"/>
    </location>
</feature>
<comment type="caution">
    <text evidence="2">The sequence shown here is derived from an EMBL/GenBank/DDBJ whole genome shotgun (WGS) entry which is preliminary data.</text>
</comment>
<name>A0A645JFE1_9ZZZZ</name>
<feature type="region of interest" description="Disordered" evidence="1">
    <location>
        <begin position="1"/>
        <end position="31"/>
    </location>
</feature>
<evidence type="ECO:0000256" key="1">
    <source>
        <dbReference type="SAM" id="MobiDB-lite"/>
    </source>
</evidence>
<dbReference type="AlphaFoldDB" id="A0A645JFE1"/>
<reference evidence="2" key="1">
    <citation type="submission" date="2019-08" db="EMBL/GenBank/DDBJ databases">
        <authorList>
            <person name="Kucharzyk K."/>
            <person name="Murdoch R.W."/>
            <person name="Higgins S."/>
            <person name="Loffler F."/>
        </authorList>
    </citation>
    <scope>NUCLEOTIDE SEQUENCE</scope>
</reference>
<dbReference type="EMBL" id="VSSQ01139865">
    <property type="protein sequence ID" value="MPN62196.1"/>
    <property type="molecule type" value="Genomic_DNA"/>
</dbReference>
<protein>
    <submittedName>
        <fullName evidence="2">Uncharacterized protein</fullName>
    </submittedName>
</protein>
<evidence type="ECO:0000313" key="2">
    <source>
        <dbReference type="EMBL" id="MPN62196.1"/>
    </source>
</evidence>
<accession>A0A645JFE1</accession>
<organism evidence="2">
    <name type="scientific">bioreactor metagenome</name>
    <dbReference type="NCBI Taxonomy" id="1076179"/>
    <lineage>
        <taxon>unclassified sequences</taxon>
        <taxon>metagenomes</taxon>
        <taxon>ecological metagenomes</taxon>
    </lineage>
</organism>
<proteinExistence type="predicted"/>
<gene>
    <name evidence="2" type="ORF">SDC9_209943</name>
</gene>